<dbReference type="EMBL" id="LSRX01003378">
    <property type="protein sequence ID" value="OLP74666.1"/>
    <property type="molecule type" value="Genomic_DNA"/>
</dbReference>
<name>A0A1Q9BVI4_SYMMI</name>
<evidence type="ECO:0000313" key="1">
    <source>
        <dbReference type="EMBL" id="OLP74666.1"/>
    </source>
</evidence>
<gene>
    <name evidence="1" type="ORF">AK812_SmicGene45730</name>
</gene>
<sequence>VSVFFTIKDPSQADKFEPLLAAELRKEATRAATESGAHFRALTSSAFASILRLYGDGKNAAKHGKEAEILAYDLSTTISETFLAYALLRAQNYM</sequence>
<comment type="caution">
    <text evidence="1">The sequence shown here is derived from an EMBL/GenBank/DDBJ whole genome shotgun (WGS) entry which is preliminary data.</text>
</comment>
<evidence type="ECO:0000313" key="2">
    <source>
        <dbReference type="Proteomes" id="UP000186817"/>
    </source>
</evidence>
<dbReference type="Proteomes" id="UP000186817">
    <property type="component" value="Unassembled WGS sequence"/>
</dbReference>
<feature type="non-terminal residue" evidence="1">
    <location>
        <position position="1"/>
    </location>
</feature>
<accession>A0A1Q9BVI4</accession>
<reference evidence="1 2" key="1">
    <citation type="submission" date="2016-02" db="EMBL/GenBank/DDBJ databases">
        <title>Genome analysis of coral dinoflagellate symbionts highlights evolutionary adaptations to a symbiotic lifestyle.</title>
        <authorList>
            <person name="Aranda M."/>
            <person name="Li Y."/>
            <person name="Liew Y.J."/>
            <person name="Baumgarten S."/>
            <person name="Simakov O."/>
            <person name="Wilson M."/>
            <person name="Piel J."/>
            <person name="Ashoor H."/>
            <person name="Bougouffa S."/>
            <person name="Bajic V.B."/>
            <person name="Ryu T."/>
            <person name="Ravasi T."/>
            <person name="Bayer T."/>
            <person name="Micklem G."/>
            <person name="Kim H."/>
            <person name="Bhak J."/>
            <person name="Lajeunesse T.C."/>
            <person name="Voolstra C.R."/>
        </authorList>
    </citation>
    <scope>NUCLEOTIDE SEQUENCE [LARGE SCALE GENOMIC DNA]</scope>
    <source>
        <strain evidence="1 2">CCMP2467</strain>
    </source>
</reference>
<dbReference type="AlphaFoldDB" id="A0A1Q9BVI4"/>
<proteinExistence type="predicted"/>
<organism evidence="1 2">
    <name type="scientific">Symbiodinium microadriaticum</name>
    <name type="common">Dinoflagellate</name>
    <name type="synonym">Zooxanthella microadriatica</name>
    <dbReference type="NCBI Taxonomy" id="2951"/>
    <lineage>
        <taxon>Eukaryota</taxon>
        <taxon>Sar</taxon>
        <taxon>Alveolata</taxon>
        <taxon>Dinophyceae</taxon>
        <taxon>Suessiales</taxon>
        <taxon>Symbiodiniaceae</taxon>
        <taxon>Symbiodinium</taxon>
    </lineage>
</organism>
<protein>
    <submittedName>
        <fullName evidence="1">Uncharacterized protein</fullName>
    </submittedName>
</protein>
<keyword evidence="2" id="KW-1185">Reference proteome</keyword>